<evidence type="ECO:0000256" key="6">
    <source>
        <dbReference type="ARBA" id="ARBA00022728"/>
    </source>
</evidence>
<organism evidence="10 11">
    <name type="scientific">Lineolata rhizophorae</name>
    <dbReference type="NCBI Taxonomy" id="578093"/>
    <lineage>
        <taxon>Eukaryota</taxon>
        <taxon>Fungi</taxon>
        <taxon>Dikarya</taxon>
        <taxon>Ascomycota</taxon>
        <taxon>Pezizomycotina</taxon>
        <taxon>Dothideomycetes</taxon>
        <taxon>Dothideomycetes incertae sedis</taxon>
        <taxon>Lineolatales</taxon>
        <taxon>Lineolataceae</taxon>
        <taxon>Lineolata</taxon>
    </lineage>
</organism>
<keyword evidence="11" id="KW-1185">Reference proteome</keyword>
<dbReference type="GO" id="GO:0000398">
    <property type="term" value="P:mRNA splicing, via spliceosome"/>
    <property type="evidence" value="ECO:0007669"/>
    <property type="project" value="UniProtKB-UniRule"/>
</dbReference>
<comment type="subcellular location">
    <subcellularLocation>
        <location evidence="2 9">Nucleus</location>
    </subcellularLocation>
</comment>
<evidence type="ECO:0000313" key="11">
    <source>
        <dbReference type="Proteomes" id="UP000799766"/>
    </source>
</evidence>
<dbReference type="EMBL" id="MU001702">
    <property type="protein sequence ID" value="KAF2452850.1"/>
    <property type="molecule type" value="Genomic_DNA"/>
</dbReference>
<evidence type="ECO:0000256" key="1">
    <source>
        <dbReference type="ARBA" id="ARBA00003777"/>
    </source>
</evidence>
<feature type="non-terminal residue" evidence="10">
    <location>
        <position position="246"/>
    </location>
</feature>
<gene>
    <name evidence="10" type="ORF">BDY21DRAFT_261061</name>
</gene>
<accession>A0A6A6NM85</accession>
<evidence type="ECO:0000256" key="5">
    <source>
        <dbReference type="ARBA" id="ARBA00022664"/>
    </source>
</evidence>
<dbReference type="InterPro" id="IPR013260">
    <property type="entry name" value="mRNA_splic_SYF2"/>
</dbReference>
<dbReference type="GO" id="GO:0071014">
    <property type="term" value="C:post-mRNA release spliceosomal complex"/>
    <property type="evidence" value="ECO:0007669"/>
    <property type="project" value="TreeGrafter"/>
</dbReference>
<evidence type="ECO:0000256" key="2">
    <source>
        <dbReference type="ARBA" id="ARBA00004123"/>
    </source>
</evidence>
<evidence type="ECO:0000256" key="8">
    <source>
        <dbReference type="ARBA" id="ARBA00023242"/>
    </source>
</evidence>
<evidence type="ECO:0000256" key="3">
    <source>
        <dbReference type="ARBA" id="ARBA00010028"/>
    </source>
</evidence>
<keyword evidence="5 9" id="KW-0507">mRNA processing</keyword>
<dbReference type="GO" id="GO:0000974">
    <property type="term" value="C:Prp19 complex"/>
    <property type="evidence" value="ECO:0007669"/>
    <property type="project" value="TreeGrafter"/>
</dbReference>
<dbReference type="PANTHER" id="PTHR13264:SF5">
    <property type="entry name" value="PRE-MRNA-SPLICING FACTOR SYF2"/>
    <property type="match status" value="1"/>
</dbReference>
<dbReference type="PANTHER" id="PTHR13264">
    <property type="entry name" value="GCIP-INTERACTING PROTEIN P29"/>
    <property type="match status" value="1"/>
</dbReference>
<dbReference type="AlphaFoldDB" id="A0A6A6NM85"/>
<evidence type="ECO:0000256" key="9">
    <source>
        <dbReference type="RuleBase" id="RU367148"/>
    </source>
</evidence>
<keyword evidence="7 9" id="KW-0508">mRNA splicing</keyword>
<dbReference type="OrthoDB" id="199717at2759"/>
<keyword evidence="8 9" id="KW-0539">Nucleus</keyword>
<protein>
    <recommendedName>
        <fullName evidence="4 9">Pre-mRNA-splicing factor SYF2</fullName>
    </recommendedName>
</protein>
<dbReference type="GO" id="GO:0071013">
    <property type="term" value="C:catalytic step 2 spliceosome"/>
    <property type="evidence" value="ECO:0007669"/>
    <property type="project" value="TreeGrafter"/>
</dbReference>
<proteinExistence type="inferred from homology"/>
<keyword evidence="6 9" id="KW-0747">Spliceosome</keyword>
<evidence type="ECO:0000256" key="7">
    <source>
        <dbReference type="ARBA" id="ARBA00023187"/>
    </source>
</evidence>
<sequence>AAASSQNERMARFKALQARQVAARKSNLKESTAETQRASVDQSQLVSVTRKHANASQKLLKADAAAAGEDFERKRAWDWTVDEAEAWDRRQAKRAAHRADVAFQDYSQMARKVYKRQLRQLGEADLEGYQRQKAAALERAAKKEGLQIVETEDELVAVDDTFNGLPETMDFAKHRPEKEKVDRLISEMRKAEEVKLKKRRDRGKGEDDSDVTYINEKNKQFNDKLRRFYDKYTKDIRDSFERGTAL</sequence>
<feature type="non-terminal residue" evidence="10">
    <location>
        <position position="1"/>
    </location>
</feature>
<name>A0A6A6NM85_9PEZI</name>
<comment type="function">
    <text evidence="1 9">Involved in pre-mRNA splicing.</text>
</comment>
<comment type="similarity">
    <text evidence="3 9">Belongs to the SYF2 family.</text>
</comment>
<reference evidence="10" key="1">
    <citation type="journal article" date="2020" name="Stud. Mycol.">
        <title>101 Dothideomycetes genomes: a test case for predicting lifestyles and emergence of pathogens.</title>
        <authorList>
            <person name="Haridas S."/>
            <person name="Albert R."/>
            <person name="Binder M."/>
            <person name="Bloem J."/>
            <person name="Labutti K."/>
            <person name="Salamov A."/>
            <person name="Andreopoulos B."/>
            <person name="Baker S."/>
            <person name="Barry K."/>
            <person name="Bills G."/>
            <person name="Bluhm B."/>
            <person name="Cannon C."/>
            <person name="Castanera R."/>
            <person name="Culley D."/>
            <person name="Daum C."/>
            <person name="Ezra D."/>
            <person name="Gonzalez J."/>
            <person name="Henrissat B."/>
            <person name="Kuo A."/>
            <person name="Liang C."/>
            <person name="Lipzen A."/>
            <person name="Lutzoni F."/>
            <person name="Magnuson J."/>
            <person name="Mondo S."/>
            <person name="Nolan M."/>
            <person name="Ohm R."/>
            <person name="Pangilinan J."/>
            <person name="Park H.-J."/>
            <person name="Ramirez L."/>
            <person name="Alfaro M."/>
            <person name="Sun H."/>
            <person name="Tritt A."/>
            <person name="Yoshinaga Y."/>
            <person name="Zwiers L.-H."/>
            <person name="Turgeon B."/>
            <person name="Goodwin S."/>
            <person name="Spatafora J."/>
            <person name="Crous P."/>
            <person name="Grigoriev I."/>
        </authorList>
    </citation>
    <scope>NUCLEOTIDE SEQUENCE</scope>
    <source>
        <strain evidence="10">ATCC 16933</strain>
    </source>
</reference>
<dbReference type="Proteomes" id="UP000799766">
    <property type="component" value="Unassembled WGS sequence"/>
</dbReference>
<dbReference type="Pfam" id="PF08231">
    <property type="entry name" value="SYF2"/>
    <property type="match status" value="1"/>
</dbReference>
<evidence type="ECO:0000256" key="4">
    <source>
        <dbReference type="ARBA" id="ARBA00014745"/>
    </source>
</evidence>
<evidence type="ECO:0000313" key="10">
    <source>
        <dbReference type="EMBL" id="KAF2452850.1"/>
    </source>
</evidence>
<comment type="subunit">
    <text evidence="9">May be part of a spliceosome complex.</text>
</comment>